<evidence type="ECO:0000313" key="8">
    <source>
        <dbReference type="Proteomes" id="UP000070339"/>
    </source>
</evidence>
<keyword evidence="8" id="KW-1185">Reference proteome</keyword>
<keyword evidence="3 5" id="KW-1133">Transmembrane helix</keyword>
<dbReference type="InterPro" id="IPR011527">
    <property type="entry name" value="ABC1_TM_dom"/>
</dbReference>
<dbReference type="RefSeq" id="WP_235591098.1">
    <property type="nucleotide sequence ID" value="NZ_LTEB01000041.1"/>
</dbReference>
<feature type="transmembrane region" description="Helical" evidence="5">
    <location>
        <begin position="83"/>
        <end position="103"/>
    </location>
</feature>
<dbReference type="Gene3D" id="1.20.1560.10">
    <property type="entry name" value="ABC transporter type 1, transmembrane domain"/>
    <property type="match status" value="1"/>
</dbReference>
<comment type="subcellular location">
    <subcellularLocation>
        <location evidence="1">Cell membrane</location>
        <topology evidence="1">Multi-pass membrane protein</topology>
    </subcellularLocation>
</comment>
<dbReference type="Proteomes" id="UP000070339">
    <property type="component" value="Unassembled WGS sequence"/>
</dbReference>
<keyword evidence="2 5" id="KW-0812">Transmembrane</keyword>
<evidence type="ECO:0000259" key="6">
    <source>
        <dbReference type="PROSITE" id="PS50929"/>
    </source>
</evidence>
<feature type="domain" description="ABC transmembrane type-1" evidence="6">
    <location>
        <begin position="50"/>
        <end position="200"/>
    </location>
</feature>
<evidence type="ECO:0000256" key="2">
    <source>
        <dbReference type="ARBA" id="ARBA00022692"/>
    </source>
</evidence>
<feature type="transmembrane region" description="Helical" evidence="5">
    <location>
        <begin position="170"/>
        <end position="199"/>
    </location>
</feature>
<evidence type="ECO:0000256" key="4">
    <source>
        <dbReference type="ARBA" id="ARBA00023136"/>
    </source>
</evidence>
<proteinExistence type="predicted"/>
<name>A0ABR5V6W3_9CORY</name>
<reference evidence="7 8" key="1">
    <citation type="journal article" date="2016" name="Int. J. Syst. Evol. Microbiol.">
        <title>Resolving the Complexity of Human Skin Metagenomes Using Single-Molecule Sequencing.</title>
        <authorList>
            <consortium name="NISC Comparative Sequencing Program"/>
            <person name="Tsai Y.C."/>
            <person name="Conlan S."/>
            <person name="Deming C."/>
            <person name="Segre J.A."/>
            <person name="Kong H.H."/>
            <person name="Korlach J."/>
            <person name="Oh J."/>
        </authorList>
    </citation>
    <scope>NUCLEOTIDE SEQUENCE [LARGE SCALE GENOMIC DNA]</scope>
    <source>
        <strain evidence="7 8">1B08</strain>
    </source>
</reference>
<evidence type="ECO:0000313" key="7">
    <source>
        <dbReference type="EMBL" id="KXU17120.1"/>
    </source>
</evidence>
<accession>A0ABR5V6W3</accession>
<organism evidence="7 8">
    <name type="scientific">Corynebacterium simulans</name>
    <dbReference type="NCBI Taxonomy" id="146827"/>
    <lineage>
        <taxon>Bacteria</taxon>
        <taxon>Bacillati</taxon>
        <taxon>Actinomycetota</taxon>
        <taxon>Actinomycetes</taxon>
        <taxon>Mycobacteriales</taxon>
        <taxon>Corynebacteriaceae</taxon>
        <taxon>Corynebacterium</taxon>
    </lineage>
</organism>
<dbReference type="InterPro" id="IPR036640">
    <property type="entry name" value="ABC1_TM_sf"/>
</dbReference>
<sequence>MTVYPRMKTWSWYLPSQPPAGETSLTETTNWSKPRSATRRLLFAQPVGVAGILISAAINAPLGALVSVVIGQATQYAFSDPSWRTLAIPVALTALLLFIVYLAEATADAFTDLSQARTTHTLRLGLLEKLLRSSTSGLNPGRLLNTMDEDSHYIGQLKQVLNFPLTMVGYLLGAIFSLAPISPVVSIVLLIGAVVTAAVS</sequence>
<dbReference type="SUPFAM" id="SSF90123">
    <property type="entry name" value="ABC transporter transmembrane region"/>
    <property type="match status" value="1"/>
</dbReference>
<evidence type="ECO:0000256" key="1">
    <source>
        <dbReference type="ARBA" id="ARBA00004651"/>
    </source>
</evidence>
<feature type="transmembrane region" description="Helical" evidence="5">
    <location>
        <begin position="49"/>
        <end position="71"/>
    </location>
</feature>
<evidence type="ECO:0000256" key="3">
    <source>
        <dbReference type="ARBA" id="ARBA00022989"/>
    </source>
</evidence>
<dbReference type="EMBL" id="LTEB01000041">
    <property type="protein sequence ID" value="KXU17120.1"/>
    <property type="molecule type" value="Genomic_DNA"/>
</dbReference>
<protein>
    <submittedName>
        <fullName evidence="7">ABC-type transport system TetA domain protein</fullName>
    </submittedName>
</protein>
<comment type="caution">
    <text evidence="7">The sequence shown here is derived from an EMBL/GenBank/DDBJ whole genome shotgun (WGS) entry which is preliminary data.</text>
</comment>
<keyword evidence="4 5" id="KW-0472">Membrane</keyword>
<dbReference type="PROSITE" id="PS50929">
    <property type="entry name" value="ABC_TM1F"/>
    <property type="match status" value="1"/>
</dbReference>
<gene>
    <name evidence="7" type="primary">tetA</name>
    <name evidence="7" type="ORF">WM41_2362</name>
</gene>
<evidence type="ECO:0000256" key="5">
    <source>
        <dbReference type="SAM" id="Phobius"/>
    </source>
</evidence>